<dbReference type="Pfam" id="PF08876">
    <property type="entry name" value="DUF1836"/>
    <property type="match status" value="1"/>
</dbReference>
<name>A0A1I5G5P8_9FIRM</name>
<dbReference type="InterPro" id="IPR014975">
    <property type="entry name" value="DUF1836"/>
</dbReference>
<dbReference type="EMBL" id="JACCKS010000001">
    <property type="protein sequence ID" value="NZA36824.1"/>
    <property type="molecule type" value="Genomic_DNA"/>
</dbReference>
<dbReference type="PANTHER" id="PTHR40056">
    <property type="entry name" value="HYPOTHETICAL CYTOSOLIC PROTEIN"/>
    <property type="match status" value="1"/>
</dbReference>
<gene>
    <name evidence="1" type="ORF">H0N91_01395</name>
</gene>
<reference evidence="1 2" key="1">
    <citation type="submission" date="2020-07" db="EMBL/GenBank/DDBJ databases">
        <title>Organ Donor 1.</title>
        <authorList>
            <person name="Marsh A.J."/>
            <person name="Azcarate-Peril M.A."/>
        </authorList>
    </citation>
    <scope>NUCLEOTIDE SEQUENCE [LARGE SCALE GENOMIC DNA]</scope>
    <source>
        <strain evidence="1 2">AMC0717</strain>
    </source>
</reference>
<dbReference type="AlphaFoldDB" id="A0A1I5G5P8"/>
<dbReference type="Proteomes" id="UP000586254">
    <property type="component" value="Unassembled WGS sequence"/>
</dbReference>
<accession>A0A1I5G5P8</accession>
<dbReference type="RefSeq" id="WP_090410799.1">
    <property type="nucleotide sequence ID" value="NZ_CABJAI010000001.1"/>
</dbReference>
<sequence length="190" mass="22054">MTEEQILDLIDSLQLDSHITIQDIPDLDLYMDQLITLFEKHLAPTKRRPEDKLLTKTMINNYTKNKLLIPAQKKKYTVDHVLLMLLIYQLKQVTSMEDIKTLFGFLRDGESVDHEKLQFVYQKFLDSQAGQLGALKDDARRVVKNAKEKTAESNMESTDSMLMCLLLFQQSLNYKRLAEKLLDEMAPDAE</sequence>
<protein>
    <submittedName>
        <fullName evidence="1">DUF1836 domain-containing protein</fullName>
    </submittedName>
</protein>
<proteinExistence type="predicted"/>
<evidence type="ECO:0000313" key="1">
    <source>
        <dbReference type="EMBL" id="NZA36824.1"/>
    </source>
</evidence>
<dbReference type="PANTHER" id="PTHR40056:SF1">
    <property type="entry name" value="DUF1836 DOMAIN-CONTAINING PROTEIN"/>
    <property type="match status" value="1"/>
</dbReference>
<comment type="caution">
    <text evidence="1">The sequence shown here is derived from an EMBL/GenBank/DDBJ whole genome shotgun (WGS) entry which is preliminary data.</text>
</comment>
<organism evidence="1 2">
    <name type="scientific">Eubacterium callanderi</name>
    <dbReference type="NCBI Taxonomy" id="53442"/>
    <lineage>
        <taxon>Bacteria</taxon>
        <taxon>Bacillati</taxon>
        <taxon>Bacillota</taxon>
        <taxon>Clostridia</taxon>
        <taxon>Eubacteriales</taxon>
        <taxon>Eubacteriaceae</taxon>
        <taxon>Eubacterium</taxon>
    </lineage>
</organism>
<evidence type="ECO:0000313" key="2">
    <source>
        <dbReference type="Proteomes" id="UP000586254"/>
    </source>
</evidence>